<dbReference type="PANTHER" id="PTHR43369">
    <property type="entry name" value="PHOSPHORIBOSYLGLYCINAMIDE FORMYLTRANSFERASE"/>
    <property type="match status" value="1"/>
</dbReference>
<comment type="caution">
    <text evidence="6">Lacks conserved residue(s) required for the propagation of feature annotation.</text>
</comment>
<evidence type="ECO:0000256" key="4">
    <source>
        <dbReference type="ARBA" id="ARBA00038440"/>
    </source>
</evidence>
<sequence length="226" mass="24807">MPAAIANPIKKRIVVLISGTGSNMLNIAEHCQESKSQANKINGDVVAVIANRADAAGLAKAAELGIATEFVPHTNFANREDYDQALVERVQSYQPDLIILAGFMRVLTSVFVSAFTDRIMNIHPSLLPKYKGMHTHQRALDAGDTEHGVSVHFVTEELDGGPVILQSRVPIFPEDTAEDLQERVHEQEYRIYPLVVRWFCADRLKLTEEGAVLDGALLGAEGYASE</sequence>
<dbReference type="OrthoDB" id="9806170at2"/>
<organism evidence="8 9">
    <name type="scientific">Aliidiomarina iranensis</name>
    <dbReference type="NCBI Taxonomy" id="1434071"/>
    <lineage>
        <taxon>Bacteria</taxon>
        <taxon>Pseudomonadati</taxon>
        <taxon>Pseudomonadota</taxon>
        <taxon>Gammaproteobacteria</taxon>
        <taxon>Alteromonadales</taxon>
        <taxon>Idiomarinaceae</taxon>
        <taxon>Aliidiomarina</taxon>
    </lineage>
</organism>
<accession>A0A432W0V7</accession>
<evidence type="ECO:0000256" key="1">
    <source>
        <dbReference type="ARBA" id="ARBA00005054"/>
    </source>
</evidence>
<dbReference type="SUPFAM" id="SSF53328">
    <property type="entry name" value="Formyltransferase"/>
    <property type="match status" value="1"/>
</dbReference>
<proteinExistence type="inferred from homology"/>
<dbReference type="Gene3D" id="3.40.50.170">
    <property type="entry name" value="Formyl transferase, N-terminal domain"/>
    <property type="match status" value="1"/>
</dbReference>
<comment type="function">
    <text evidence="6">Catalyzes the transfer of a formyl group from 10-formyltetrahydrofolate to 5-phospho-ribosyl-glycinamide (GAR), producing 5-phospho-ribosyl-N-formylglycinamide (FGAR) and tetrahydrofolate.</text>
</comment>
<dbReference type="Pfam" id="PF00551">
    <property type="entry name" value="Formyl_trans_N"/>
    <property type="match status" value="1"/>
</dbReference>
<dbReference type="AlphaFoldDB" id="A0A432W0V7"/>
<evidence type="ECO:0000256" key="2">
    <source>
        <dbReference type="ARBA" id="ARBA00022679"/>
    </source>
</evidence>
<feature type="binding site" evidence="6">
    <location>
        <begin position="21"/>
        <end position="23"/>
    </location>
    <ligand>
        <name>N(1)-(5-phospho-beta-D-ribosyl)glycinamide</name>
        <dbReference type="ChEBI" id="CHEBI:143788"/>
    </ligand>
</feature>
<dbReference type="NCBIfam" id="TIGR00639">
    <property type="entry name" value="PurN"/>
    <property type="match status" value="1"/>
</dbReference>
<evidence type="ECO:0000256" key="6">
    <source>
        <dbReference type="HAMAP-Rule" id="MF_01930"/>
    </source>
</evidence>
<dbReference type="InterPro" id="IPR036477">
    <property type="entry name" value="Formyl_transf_N_sf"/>
</dbReference>
<evidence type="ECO:0000256" key="5">
    <source>
        <dbReference type="ARBA" id="ARBA00047664"/>
    </source>
</evidence>
<dbReference type="GO" id="GO:0004644">
    <property type="term" value="F:phosphoribosylglycinamide formyltransferase activity"/>
    <property type="evidence" value="ECO:0007669"/>
    <property type="project" value="UniProtKB-UniRule"/>
</dbReference>
<comment type="pathway">
    <text evidence="1 6">Purine metabolism; IMP biosynthesis via de novo pathway; N(2)-formyl-N(1)-(5-phospho-D-ribosyl)glycinamide from N(1)-(5-phospho-D-ribosyl)glycinamide (10-formyl THF route): step 1/1.</text>
</comment>
<dbReference type="InterPro" id="IPR002376">
    <property type="entry name" value="Formyl_transf_N"/>
</dbReference>
<comment type="catalytic activity">
    <reaction evidence="5 6">
        <text>N(1)-(5-phospho-beta-D-ribosyl)glycinamide + (6R)-10-formyltetrahydrofolate = N(2)-formyl-N(1)-(5-phospho-beta-D-ribosyl)glycinamide + (6S)-5,6,7,8-tetrahydrofolate + H(+)</text>
        <dbReference type="Rhea" id="RHEA:15053"/>
        <dbReference type="ChEBI" id="CHEBI:15378"/>
        <dbReference type="ChEBI" id="CHEBI:57453"/>
        <dbReference type="ChEBI" id="CHEBI:143788"/>
        <dbReference type="ChEBI" id="CHEBI:147286"/>
        <dbReference type="ChEBI" id="CHEBI:195366"/>
        <dbReference type="EC" id="2.1.2.2"/>
    </reaction>
</comment>
<dbReference type="CDD" id="cd08645">
    <property type="entry name" value="FMT_core_GART"/>
    <property type="match status" value="1"/>
</dbReference>
<dbReference type="UniPathway" id="UPA00074">
    <property type="reaction ID" value="UER00126"/>
</dbReference>
<feature type="domain" description="Formyl transferase N-terminal" evidence="7">
    <location>
        <begin position="11"/>
        <end position="196"/>
    </location>
</feature>
<comment type="similarity">
    <text evidence="4 6">Belongs to the GART family.</text>
</comment>
<gene>
    <name evidence="6" type="primary">purN</name>
    <name evidence="8" type="ORF">CWE08_05465</name>
</gene>
<evidence type="ECO:0000256" key="3">
    <source>
        <dbReference type="ARBA" id="ARBA00022755"/>
    </source>
</evidence>
<dbReference type="InterPro" id="IPR001555">
    <property type="entry name" value="GART_AS"/>
</dbReference>
<evidence type="ECO:0000313" key="9">
    <source>
        <dbReference type="Proteomes" id="UP000288395"/>
    </source>
</evidence>
<name>A0A432W0V7_9GAMM</name>
<evidence type="ECO:0000259" key="7">
    <source>
        <dbReference type="Pfam" id="PF00551"/>
    </source>
</evidence>
<feature type="binding site" evidence="6">
    <location>
        <position position="121"/>
    </location>
    <ligand>
        <name>(6R)-10-formyltetrahydrofolate</name>
        <dbReference type="ChEBI" id="CHEBI:195366"/>
    </ligand>
</feature>
<feature type="binding site" evidence="6">
    <location>
        <position position="79"/>
    </location>
    <ligand>
        <name>(6R)-10-formyltetrahydrofolate</name>
        <dbReference type="ChEBI" id="CHEBI:195366"/>
    </ligand>
</feature>
<dbReference type="PANTHER" id="PTHR43369:SF2">
    <property type="entry name" value="PHOSPHORIBOSYLGLYCINAMIDE FORMYLTRANSFERASE"/>
    <property type="match status" value="1"/>
</dbReference>
<keyword evidence="9" id="KW-1185">Reference proteome</keyword>
<keyword evidence="3 6" id="KW-0658">Purine biosynthesis</keyword>
<dbReference type="EMBL" id="PIPJ01000002">
    <property type="protein sequence ID" value="RUO22618.1"/>
    <property type="molecule type" value="Genomic_DNA"/>
</dbReference>
<feature type="site" description="Raises pKa of active site His" evidence="6">
    <location>
        <position position="159"/>
    </location>
</feature>
<reference evidence="9" key="1">
    <citation type="journal article" date="2018" name="Front. Microbiol.">
        <title>Genome-Based Analysis Reveals the Taxonomy and Diversity of the Family Idiomarinaceae.</title>
        <authorList>
            <person name="Liu Y."/>
            <person name="Lai Q."/>
            <person name="Shao Z."/>
        </authorList>
    </citation>
    <scope>NUCLEOTIDE SEQUENCE [LARGE SCALE GENOMIC DNA]</scope>
    <source>
        <strain evidence="9">GBPy7</strain>
    </source>
</reference>
<dbReference type="PROSITE" id="PS00373">
    <property type="entry name" value="GART"/>
    <property type="match status" value="1"/>
</dbReference>
<dbReference type="Proteomes" id="UP000288395">
    <property type="component" value="Unassembled WGS sequence"/>
</dbReference>
<dbReference type="GO" id="GO:0006189">
    <property type="term" value="P:'de novo' IMP biosynthetic process"/>
    <property type="evidence" value="ECO:0007669"/>
    <property type="project" value="UniProtKB-UniRule"/>
</dbReference>
<comment type="caution">
    <text evidence="8">The sequence shown here is derived from an EMBL/GenBank/DDBJ whole genome shotgun (WGS) entry which is preliminary data.</text>
</comment>
<dbReference type="HAMAP" id="MF_01930">
    <property type="entry name" value="PurN"/>
    <property type="match status" value="1"/>
</dbReference>
<keyword evidence="2 6" id="KW-0808">Transferase</keyword>
<dbReference type="GO" id="GO:0005829">
    <property type="term" value="C:cytosol"/>
    <property type="evidence" value="ECO:0007669"/>
    <property type="project" value="TreeGrafter"/>
</dbReference>
<feature type="active site" description="Proton donor" evidence="6">
    <location>
        <position position="123"/>
    </location>
</feature>
<dbReference type="RefSeq" id="WP_126766405.1">
    <property type="nucleotide sequence ID" value="NZ_PIPJ01000002.1"/>
</dbReference>
<protein>
    <recommendedName>
        <fullName evidence="6">Phosphoribosylglycinamide formyltransferase</fullName>
        <ecNumber evidence="6">2.1.2.2</ecNumber>
    </recommendedName>
    <alternativeName>
        <fullName evidence="6">5'-phosphoribosylglycinamide transformylase</fullName>
    </alternativeName>
    <alternativeName>
        <fullName evidence="6">GAR transformylase</fullName>
        <shortName evidence="6">GART</shortName>
    </alternativeName>
</protein>
<dbReference type="InterPro" id="IPR004607">
    <property type="entry name" value="GART"/>
</dbReference>
<evidence type="ECO:0000313" key="8">
    <source>
        <dbReference type="EMBL" id="RUO22618.1"/>
    </source>
</evidence>
<dbReference type="EC" id="2.1.2.2" evidence="6"/>